<feature type="region of interest" description="Disordered" evidence="5">
    <location>
        <begin position="1"/>
        <end position="22"/>
    </location>
</feature>
<evidence type="ECO:0000256" key="1">
    <source>
        <dbReference type="ARBA" id="ARBA00004141"/>
    </source>
</evidence>
<evidence type="ECO:0000256" key="5">
    <source>
        <dbReference type="SAM" id="MobiDB-lite"/>
    </source>
</evidence>
<feature type="transmembrane region" description="Helical" evidence="6">
    <location>
        <begin position="394"/>
        <end position="414"/>
    </location>
</feature>
<feature type="transmembrane region" description="Helical" evidence="6">
    <location>
        <begin position="281"/>
        <end position="303"/>
    </location>
</feature>
<evidence type="ECO:0000313" key="9">
    <source>
        <dbReference type="Proteomes" id="UP001575181"/>
    </source>
</evidence>
<protein>
    <recommendedName>
        <fullName evidence="7">Sodium/calcium exchanger membrane region domain-containing protein</fullName>
    </recommendedName>
</protein>
<reference evidence="8 9" key="1">
    <citation type="submission" date="2024-08" db="EMBL/GenBank/DDBJ databases">
        <title>Whole-genome sequencing of halo(alkali)philic microorganisms from hypersaline lakes.</title>
        <authorList>
            <person name="Sorokin D.Y."/>
            <person name="Merkel A.Y."/>
            <person name="Messina E."/>
            <person name="Yakimov M."/>
        </authorList>
    </citation>
    <scope>NUCLEOTIDE SEQUENCE [LARGE SCALE GENOMIC DNA]</scope>
    <source>
        <strain evidence="8 9">Cl-TMA</strain>
    </source>
</reference>
<comment type="caution">
    <text evidence="8">The sequence shown here is derived from an EMBL/GenBank/DDBJ whole genome shotgun (WGS) entry which is preliminary data.</text>
</comment>
<feature type="transmembrane region" description="Helical" evidence="6">
    <location>
        <begin position="153"/>
        <end position="176"/>
    </location>
</feature>
<keyword evidence="3 6" id="KW-1133">Transmembrane helix</keyword>
<feature type="transmembrane region" description="Helical" evidence="6">
    <location>
        <begin position="65"/>
        <end position="85"/>
    </location>
</feature>
<dbReference type="Pfam" id="PF01699">
    <property type="entry name" value="Na_Ca_ex"/>
    <property type="match status" value="1"/>
</dbReference>
<organism evidence="8 9">
    <name type="scientific">Thiohalorhabdus methylotrophus</name>
    <dbReference type="NCBI Taxonomy" id="3242694"/>
    <lineage>
        <taxon>Bacteria</taxon>
        <taxon>Pseudomonadati</taxon>
        <taxon>Pseudomonadota</taxon>
        <taxon>Gammaproteobacteria</taxon>
        <taxon>Thiohalorhabdales</taxon>
        <taxon>Thiohalorhabdaceae</taxon>
        <taxon>Thiohalorhabdus</taxon>
    </lineage>
</organism>
<keyword evidence="4 6" id="KW-0472">Membrane</keyword>
<gene>
    <name evidence="8" type="ORF">ACERLL_02795</name>
</gene>
<evidence type="ECO:0000256" key="6">
    <source>
        <dbReference type="SAM" id="Phobius"/>
    </source>
</evidence>
<evidence type="ECO:0000256" key="2">
    <source>
        <dbReference type="ARBA" id="ARBA00022692"/>
    </source>
</evidence>
<feature type="domain" description="Sodium/calcium exchanger membrane region" evidence="7">
    <location>
        <begin position="291"/>
        <end position="441"/>
    </location>
</feature>
<feature type="transmembrane region" description="Helical" evidence="6">
    <location>
        <begin position="323"/>
        <end position="341"/>
    </location>
</feature>
<comment type="subcellular location">
    <subcellularLocation>
        <location evidence="1">Membrane</location>
        <topology evidence="1">Multi-pass membrane protein</topology>
    </subcellularLocation>
</comment>
<keyword evidence="9" id="KW-1185">Reference proteome</keyword>
<dbReference type="InterPro" id="IPR004837">
    <property type="entry name" value="NaCa_Exmemb"/>
</dbReference>
<feature type="transmembrane region" description="Helical" evidence="6">
    <location>
        <begin position="197"/>
        <end position="217"/>
    </location>
</feature>
<evidence type="ECO:0000256" key="3">
    <source>
        <dbReference type="ARBA" id="ARBA00022989"/>
    </source>
</evidence>
<feature type="transmembrane region" description="Helical" evidence="6">
    <location>
        <begin position="353"/>
        <end position="382"/>
    </location>
</feature>
<accession>A0ABV4TR05</accession>
<evidence type="ECO:0000313" key="8">
    <source>
        <dbReference type="EMBL" id="MFA9459752.1"/>
    </source>
</evidence>
<keyword evidence="2 6" id="KW-0812">Transmembrane</keyword>
<dbReference type="EMBL" id="JBGUAW010000002">
    <property type="protein sequence ID" value="MFA9459752.1"/>
    <property type="molecule type" value="Genomic_DNA"/>
</dbReference>
<feature type="compositionally biased region" description="Basic and acidic residues" evidence="5">
    <location>
        <begin position="1"/>
        <end position="16"/>
    </location>
</feature>
<name>A0ABV4TR05_9GAMM</name>
<evidence type="ECO:0000259" key="7">
    <source>
        <dbReference type="Pfam" id="PF01699"/>
    </source>
</evidence>
<dbReference type="RefSeq" id="WP_373654539.1">
    <property type="nucleotide sequence ID" value="NZ_JBGUAW010000002.1"/>
</dbReference>
<evidence type="ECO:0000256" key="4">
    <source>
        <dbReference type="ARBA" id="ARBA00023136"/>
    </source>
</evidence>
<sequence>MDAETSNREYPPKGDRAAAGLPGASARAEHRLREAGIDPDRLSIFHLGLPPGTLRPPYPRWARRMALGIALWGALYFGDLAGLALPRWAVAAGALAAGLLLLQSACEAFVVGTQRLAARLEWDHYVAGTVSEILSTIPELAAIGFLIPVSPAAAFTLALITIYLNTLVFSLYSYFLPKDTRGKYLMPRPITEAGAQLLTAGAAMGLILGLVMLSLSVNGHAKAAFAPADLAIVAAVLLGVFGVYVYKLLEEYAREETAVREALDLSETEVARRRDLAYRGVGRGTLPVIGWLLLVGVVGAFLGGERVAAFAEVAMTDFRFNPLLTALILAGFAGMSEYVILWQAHRKGEYGIALANAFGGITQVMFLVLPLTLLAIAIYQGWVGHPALPLDFGLSNTFLLLFLFPTFFVLLELLEEDHTLGLLDTTIMTAIVALLLLVLVTYGTSSGTASGGGG</sequence>
<dbReference type="Proteomes" id="UP001575181">
    <property type="component" value="Unassembled WGS sequence"/>
</dbReference>
<proteinExistence type="predicted"/>
<feature type="transmembrane region" description="Helical" evidence="6">
    <location>
        <begin position="223"/>
        <end position="246"/>
    </location>
</feature>
<feature type="transmembrane region" description="Helical" evidence="6">
    <location>
        <begin position="421"/>
        <end position="442"/>
    </location>
</feature>